<keyword evidence="9" id="KW-1185">Reference proteome</keyword>
<dbReference type="EC" id="1.15.1.1" evidence="1"/>
<dbReference type="Pfam" id="PF00080">
    <property type="entry name" value="Sod_Cu"/>
    <property type="match status" value="1"/>
</dbReference>
<organism evidence="8 9">
    <name type="scientific">Plutella xylostella</name>
    <name type="common">Diamondback moth</name>
    <name type="synonym">Plutella maculipennis</name>
    <dbReference type="NCBI Taxonomy" id="51655"/>
    <lineage>
        <taxon>Eukaryota</taxon>
        <taxon>Metazoa</taxon>
        <taxon>Ecdysozoa</taxon>
        <taxon>Arthropoda</taxon>
        <taxon>Hexapoda</taxon>
        <taxon>Insecta</taxon>
        <taxon>Pterygota</taxon>
        <taxon>Neoptera</taxon>
        <taxon>Endopterygota</taxon>
        <taxon>Lepidoptera</taxon>
        <taxon>Glossata</taxon>
        <taxon>Ditrysia</taxon>
        <taxon>Yponomeutoidea</taxon>
        <taxon>Plutellidae</taxon>
        <taxon>Plutella</taxon>
    </lineage>
</organism>
<dbReference type="InterPro" id="IPR001424">
    <property type="entry name" value="SOD_Cu_Zn_dom"/>
</dbReference>
<evidence type="ECO:0000256" key="3">
    <source>
        <dbReference type="ARBA" id="ARBA00022833"/>
    </source>
</evidence>
<dbReference type="SUPFAM" id="SSF49329">
    <property type="entry name" value="Cu,Zn superoxide dismutase-like"/>
    <property type="match status" value="1"/>
</dbReference>
<comment type="catalytic activity">
    <reaction evidence="6">
        <text>2 superoxide + 2 H(+) = H2O2 + O2</text>
        <dbReference type="Rhea" id="RHEA:20696"/>
        <dbReference type="ChEBI" id="CHEBI:15378"/>
        <dbReference type="ChEBI" id="CHEBI:15379"/>
        <dbReference type="ChEBI" id="CHEBI:16240"/>
        <dbReference type="ChEBI" id="CHEBI:18421"/>
        <dbReference type="EC" id="1.15.1.1"/>
    </reaction>
</comment>
<keyword evidence="4" id="KW-0049">Antioxidant</keyword>
<evidence type="ECO:0000313" key="8">
    <source>
        <dbReference type="EMBL" id="KAG7306816.1"/>
    </source>
</evidence>
<comment type="caution">
    <text evidence="8">The sequence shown here is derived from an EMBL/GenBank/DDBJ whole genome shotgun (WGS) entry which is preliminary data.</text>
</comment>
<evidence type="ECO:0000256" key="1">
    <source>
        <dbReference type="ARBA" id="ARBA00012682"/>
    </source>
</evidence>
<evidence type="ECO:0000256" key="6">
    <source>
        <dbReference type="ARBA" id="ARBA00049204"/>
    </source>
</evidence>
<sequence length="281" mass="28929">MITTKLELLVDFGDKPEQALVNKTVQALKAKEGVKEAVYKDGAIMVESSLPTAVVVDIASKVSGRRTVLQGFGDPSRSAVAMISSQGAAPNIMGVIRFTETAHGMLADGTVAGLSGTHGLHVRETGDLSQGCASLGPHYNPHGAPHGPPAAPAAARHAGDLGNITADESGTARFTVVDSLLKISDIIGRSIAVTERADDFGTGDSASSKIDGNSGPAIACGIIARSAGIFQNPKRVCACDGVVVWDERDRPLAGQGRRDKGKPCCQKEKACCGDSKGGSKI</sequence>
<name>A0ABQ7QP72_PLUXY</name>
<dbReference type="Gene3D" id="2.60.40.200">
    <property type="entry name" value="Superoxide dismutase, copper/zinc binding domain"/>
    <property type="match status" value="1"/>
</dbReference>
<keyword evidence="2" id="KW-0479">Metal-binding</keyword>
<protein>
    <recommendedName>
        <fullName evidence="1">superoxide dismutase</fullName>
        <ecNumber evidence="1">1.15.1.1</ecNumber>
    </recommendedName>
</protein>
<keyword evidence="5" id="KW-0560">Oxidoreductase</keyword>
<feature type="domain" description="Superoxide dismutase copper/zinc binding" evidence="7">
    <location>
        <begin position="93"/>
        <end position="223"/>
    </location>
</feature>
<accession>A0ABQ7QP72</accession>
<evidence type="ECO:0000313" key="9">
    <source>
        <dbReference type="Proteomes" id="UP000823941"/>
    </source>
</evidence>
<reference evidence="8 9" key="1">
    <citation type="submission" date="2021-06" db="EMBL/GenBank/DDBJ databases">
        <title>A haploid diamondback moth (Plutella xylostella L.) genome assembly resolves 31 chromosomes and identifies a diamide resistance mutation.</title>
        <authorList>
            <person name="Ward C.M."/>
            <person name="Perry K.D."/>
            <person name="Baker G."/>
            <person name="Powis K."/>
            <person name="Heckel D.G."/>
            <person name="Baxter S.W."/>
        </authorList>
    </citation>
    <scope>NUCLEOTIDE SEQUENCE [LARGE SCALE GENOMIC DNA]</scope>
    <source>
        <strain evidence="8 9">LV</strain>
        <tissue evidence="8">Single pupa</tissue>
    </source>
</reference>
<keyword evidence="3" id="KW-0862">Zinc</keyword>
<dbReference type="PRINTS" id="PR00068">
    <property type="entry name" value="CUZNDISMTASE"/>
</dbReference>
<dbReference type="Proteomes" id="UP000823941">
    <property type="component" value="Chromosome 11"/>
</dbReference>
<dbReference type="EMBL" id="JAHIBW010000011">
    <property type="protein sequence ID" value="KAG7306816.1"/>
    <property type="molecule type" value="Genomic_DNA"/>
</dbReference>
<evidence type="ECO:0000256" key="2">
    <source>
        <dbReference type="ARBA" id="ARBA00022723"/>
    </source>
</evidence>
<dbReference type="CDD" id="cd00305">
    <property type="entry name" value="Cu-Zn_Superoxide_Dismutase"/>
    <property type="match status" value="1"/>
</dbReference>
<proteinExistence type="predicted"/>
<evidence type="ECO:0000256" key="4">
    <source>
        <dbReference type="ARBA" id="ARBA00022862"/>
    </source>
</evidence>
<dbReference type="PANTHER" id="PTHR10003">
    <property type="entry name" value="SUPEROXIDE DISMUTASE CU-ZN -RELATED"/>
    <property type="match status" value="1"/>
</dbReference>
<evidence type="ECO:0000259" key="7">
    <source>
        <dbReference type="Pfam" id="PF00080"/>
    </source>
</evidence>
<dbReference type="InterPro" id="IPR024134">
    <property type="entry name" value="SOD_Cu/Zn_/chaperone"/>
</dbReference>
<dbReference type="InterPro" id="IPR036423">
    <property type="entry name" value="SOD-like_Cu/Zn_dom_sf"/>
</dbReference>
<evidence type="ECO:0000256" key="5">
    <source>
        <dbReference type="ARBA" id="ARBA00023002"/>
    </source>
</evidence>
<gene>
    <name evidence="8" type="ORF">JYU34_008260</name>
</gene>